<sequence length="323" mass="34672">MDEVGLVGLGAIGAGAHLQALLRSKRLRLVAVAEPDPVRRAAVALPDRVARRQTLEELLGEDSIRGVVLATPPWVTPGLVVAAARAGRFVLAEKPIATDPTAAGSYDRLSADEMGRIQVGLTYRHDPAIRRLREMITDGELGGPLLVRAHIYDEVRTDDAGHADLIERTLAAGPPVIHEGAHVLDWLAYLLDAEPTVRDAWSLRTRQDLPADNLIGARLGFGEHLALVEFGWLTDGLPRVELTLTGDRGTAVLDGQTFAISLTTRAGSEPITFAGDRSSRCFDLQLERFADLICGGRAEPDLAAGRAALRWSAAIATAAKERS</sequence>
<dbReference type="AlphaFoldDB" id="A0A1H1Z2N5"/>
<dbReference type="InterPro" id="IPR000683">
    <property type="entry name" value="Gfo/Idh/MocA-like_OxRdtase_N"/>
</dbReference>
<dbReference type="Gene3D" id="3.30.360.10">
    <property type="entry name" value="Dihydrodipicolinate Reductase, domain 2"/>
    <property type="match status" value="1"/>
</dbReference>
<name>A0A1H1Z2N5_9ACTN</name>
<dbReference type="InterPro" id="IPR036291">
    <property type="entry name" value="NAD(P)-bd_dom_sf"/>
</dbReference>
<gene>
    <name evidence="3" type="ORF">SAMN04489812_4914</name>
</gene>
<dbReference type="OrthoDB" id="9815825at2"/>
<dbReference type="EMBL" id="LT629772">
    <property type="protein sequence ID" value="SDT27446.1"/>
    <property type="molecule type" value="Genomic_DNA"/>
</dbReference>
<evidence type="ECO:0000313" key="4">
    <source>
        <dbReference type="Proteomes" id="UP000199103"/>
    </source>
</evidence>
<evidence type="ECO:0000259" key="1">
    <source>
        <dbReference type="Pfam" id="PF01408"/>
    </source>
</evidence>
<reference evidence="3 4" key="1">
    <citation type="submission" date="2016-10" db="EMBL/GenBank/DDBJ databases">
        <authorList>
            <person name="de Groot N.N."/>
        </authorList>
    </citation>
    <scope>NUCLEOTIDE SEQUENCE [LARGE SCALE GENOMIC DNA]</scope>
    <source>
        <strain evidence="3 4">DSM 21800</strain>
    </source>
</reference>
<dbReference type="Proteomes" id="UP000199103">
    <property type="component" value="Chromosome I"/>
</dbReference>
<dbReference type="Pfam" id="PF01408">
    <property type="entry name" value="GFO_IDH_MocA"/>
    <property type="match status" value="1"/>
</dbReference>
<protein>
    <submittedName>
        <fullName evidence="3">Predicted dehydrogenase</fullName>
    </submittedName>
</protein>
<dbReference type="InterPro" id="IPR051317">
    <property type="entry name" value="Gfo/Idh/MocA_oxidoreduct"/>
</dbReference>
<accession>A0A1H1Z2N5</accession>
<feature type="domain" description="GFO/IDH/MocA-like oxidoreductase" evidence="2">
    <location>
        <begin position="129"/>
        <end position="251"/>
    </location>
</feature>
<keyword evidence="4" id="KW-1185">Reference proteome</keyword>
<dbReference type="PANTHER" id="PTHR43708">
    <property type="entry name" value="CONSERVED EXPRESSED OXIDOREDUCTASE (EUROFUNG)"/>
    <property type="match status" value="1"/>
</dbReference>
<dbReference type="RefSeq" id="WP_091533080.1">
    <property type="nucleotide sequence ID" value="NZ_LT629772.1"/>
</dbReference>
<dbReference type="SUPFAM" id="SSF55347">
    <property type="entry name" value="Glyceraldehyde-3-phosphate dehydrogenase-like, C-terminal domain"/>
    <property type="match status" value="1"/>
</dbReference>
<dbReference type="Gene3D" id="3.40.50.720">
    <property type="entry name" value="NAD(P)-binding Rossmann-like Domain"/>
    <property type="match status" value="1"/>
</dbReference>
<organism evidence="3 4">
    <name type="scientific">Microlunatus soli</name>
    <dbReference type="NCBI Taxonomy" id="630515"/>
    <lineage>
        <taxon>Bacteria</taxon>
        <taxon>Bacillati</taxon>
        <taxon>Actinomycetota</taxon>
        <taxon>Actinomycetes</taxon>
        <taxon>Propionibacteriales</taxon>
        <taxon>Propionibacteriaceae</taxon>
        <taxon>Microlunatus</taxon>
    </lineage>
</organism>
<dbReference type="Pfam" id="PF22725">
    <property type="entry name" value="GFO_IDH_MocA_C3"/>
    <property type="match status" value="1"/>
</dbReference>
<dbReference type="GO" id="GO:0000166">
    <property type="term" value="F:nucleotide binding"/>
    <property type="evidence" value="ECO:0007669"/>
    <property type="project" value="InterPro"/>
</dbReference>
<dbReference type="SUPFAM" id="SSF51735">
    <property type="entry name" value="NAD(P)-binding Rossmann-fold domains"/>
    <property type="match status" value="1"/>
</dbReference>
<proteinExistence type="predicted"/>
<dbReference type="PANTHER" id="PTHR43708:SF8">
    <property type="entry name" value="OXIDOREDUCTASE"/>
    <property type="match status" value="1"/>
</dbReference>
<evidence type="ECO:0000259" key="2">
    <source>
        <dbReference type="Pfam" id="PF22725"/>
    </source>
</evidence>
<feature type="domain" description="Gfo/Idh/MocA-like oxidoreductase N-terminal" evidence="1">
    <location>
        <begin position="4"/>
        <end position="119"/>
    </location>
</feature>
<dbReference type="STRING" id="630515.SAMN04489812_4914"/>
<evidence type="ECO:0000313" key="3">
    <source>
        <dbReference type="EMBL" id="SDT27446.1"/>
    </source>
</evidence>
<dbReference type="InterPro" id="IPR055170">
    <property type="entry name" value="GFO_IDH_MocA-like_dom"/>
</dbReference>